<dbReference type="EMBL" id="BEXB01000017">
    <property type="protein sequence ID" value="GAY76748.1"/>
    <property type="molecule type" value="Genomic_DNA"/>
</dbReference>
<gene>
    <name evidence="1" type="ORF">NBRC111894_2302</name>
</gene>
<evidence type="ECO:0000313" key="1">
    <source>
        <dbReference type="EMBL" id="GAY76748.1"/>
    </source>
</evidence>
<evidence type="ECO:0000313" key="2">
    <source>
        <dbReference type="Proteomes" id="UP000319716"/>
    </source>
</evidence>
<protein>
    <submittedName>
        <fullName evidence="1">Uncharacterized protein</fullName>
    </submittedName>
</protein>
<name>A0A4Y1ZDS7_9BACL</name>
<proteinExistence type="predicted"/>
<sequence length="50" mass="6079">MAENKTKKEGIFFKIYLPNLELIRFSDSDPWRNFGGDPYQFKCFYPFYLC</sequence>
<organism evidence="1 2">
    <name type="scientific">Sporolactobacillus inulinus</name>
    <dbReference type="NCBI Taxonomy" id="2078"/>
    <lineage>
        <taxon>Bacteria</taxon>
        <taxon>Bacillati</taxon>
        <taxon>Bacillota</taxon>
        <taxon>Bacilli</taxon>
        <taxon>Bacillales</taxon>
        <taxon>Sporolactobacillaceae</taxon>
        <taxon>Sporolactobacillus</taxon>
    </lineage>
</organism>
<comment type="caution">
    <text evidence="1">The sequence shown here is derived from an EMBL/GenBank/DDBJ whole genome shotgun (WGS) entry which is preliminary data.</text>
</comment>
<reference evidence="1 2" key="1">
    <citation type="submission" date="2017-11" db="EMBL/GenBank/DDBJ databases">
        <title>Draft Genome Sequence of Sporolactobacillus inulinus NBRC 111894 Isolated from Koso, a Japanese Sugar-Vegetable Fermented Beverage.</title>
        <authorList>
            <person name="Chiou T.Y."/>
            <person name="Oshima K."/>
            <person name="Suda W."/>
            <person name="Hattori M."/>
            <person name="Takahashi T."/>
        </authorList>
    </citation>
    <scope>NUCLEOTIDE SEQUENCE [LARGE SCALE GENOMIC DNA]</scope>
    <source>
        <strain evidence="1 2">NBRC111894</strain>
    </source>
</reference>
<dbReference type="Proteomes" id="UP000319716">
    <property type="component" value="Unassembled WGS sequence"/>
</dbReference>
<dbReference type="AlphaFoldDB" id="A0A4Y1ZDS7"/>
<accession>A0A4Y1ZDS7</accession>